<dbReference type="EMBL" id="GG692430">
    <property type="protein sequence ID" value="EER39126.1"/>
    <property type="molecule type" value="Genomic_DNA"/>
</dbReference>
<reference evidence="2" key="1">
    <citation type="submission" date="2009-05" db="EMBL/GenBank/DDBJ databases">
        <title>The genome sequence of Ajellomyces capsulatus strain H143.</title>
        <authorList>
            <person name="Champion M."/>
            <person name="Cuomo C.A."/>
            <person name="Ma L.-J."/>
            <person name="Henn M.R."/>
            <person name="Sil A."/>
            <person name="Goldman B."/>
            <person name="Young S.K."/>
            <person name="Kodira C.D."/>
            <person name="Zeng Q."/>
            <person name="Koehrsen M."/>
            <person name="Alvarado L."/>
            <person name="Berlin A.M."/>
            <person name="Borenstein D."/>
            <person name="Chen Z."/>
            <person name="Engels R."/>
            <person name="Freedman E."/>
            <person name="Gellesch M."/>
            <person name="Goldberg J."/>
            <person name="Griggs A."/>
            <person name="Gujja S."/>
            <person name="Heiman D.I."/>
            <person name="Hepburn T.A."/>
            <person name="Howarth C."/>
            <person name="Jen D."/>
            <person name="Larson L."/>
            <person name="Lewis B."/>
            <person name="Mehta T."/>
            <person name="Park D."/>
            <person name="Pearson M."/>
            <person name="Roberts A."/>
            <person name="Saif S."/>
            <person name="Shea T.D."/>
            <person name="Shenoy N."/>
            <person name="Sisk P."/>
            <person name="Stolte C."/>
            <person name="Sykes S."/>
            <person name="Walk T."/>
            <person name="White J."/>
            <person name="Yandava C."/>
            <person name="Klein B."/>
            <person name="McEwen J.G."/>
            <person name="Puccia R."/>
            <person name="Goldman G.H."/>
            <person name="Felipe M.S."/>
            <person name="Nino-Vega G."/>
            <person name="San-Blas G."/>
            <person name="Taylor J.W."/>
            <person name="Mendoza L."/>
            <person name="Galagan J.E."/>
            <person name="Nusbaum C."/>
            <person name="Birren B.W."/>
        </authorList>
    </citation>
    <scope>NUCLEOTIDE SEQUENCE [LARGE SCALE GENOMIC DNA]</scope>
    <source>
        <strain evidence="2">H143</strain>
    </source>
</reference>
<dbReference type="AlphaFoldDB" id="C6HLI9"/>
<evidence type="ECO:0000313" key="1">
    <source>
        <dbReference type="EMBL" id="EER39126.1"/>
    </source>
</evidence>
<dbReference type="VEuPathDB" id="FungiDB:HCDG_07070"/>
<dbReference type="HOGENOM" id="CLU_1795902_0_0_1"/>
<sequence>MTINGQHRERKRKRKRELGNKIYEQKDRFQDIAQKVTSVQNECNRLTASNVERTRFRRWMARLQEEIAKGCWDEKRVLGVLAGLKLGACLEWEIMTRGLGAYGIDVLRIAVTFVTVENLLGGDEARHLYGSGTVKTETPKLPPG</sequence>
<name>C6HLI9_AJECH</name>
<gene>
    <name evidence="1" type="ORF">HCDG_07070</name>
</gene>
<dbReference type="Proteomes" id="UP000002624">
    <property type="component" value="Unassembled WGS sequence"/>
</dbReference>
<proteinExistence type="predicted"/>
<organism evidence="1 2">
    <name type="scientific">Ajellomyces capsulatus (strain H143)</name>
    <name type="common">Darling's disease fungus</name>
    <name type="synonym">Histoplasma capsulatum</name>
    <dbReference type="NCBI Taxonomy" id="544712"/>
    <lineage>
        <taxon>Eukaryota</taxon>
        <taxon>Fungi</taxon>
        <taxon>Dikarya</taxon>
        <taxon>Ascomycota</taxon>
        <taxon>Pezizomycotina</taxon>
        <taxon>Eurotiomycetes</taxon>
        <taxon>Eurotiomycetidae</taxon>
        <taxon>Onygenales</taxon>
        <taxon>Ajellomycetaceae</taxon>
        <taxon>Histoplasma</taxon>
    </lineage>
</organism>
<accession>C6HLI9</accession>
<evidence type="ECO:0000313" key="2">
    <source>
        <dbReference type="Proteomes" id="UP000002624"/>
    </source>
</evidence>
<dbReference type="OrthoDB" id="10552844at2759"/>
<protein>
    <submittedName>
        <fullName evidence="1">Uncharacterized protein</fullName>
    </submittedName>
</protein>